<proteinExistence type="predicted"/>
<keyword evidence="2" id="KW-1185">Reference proteome</keyword>
<organism evidence="1 2">
    <name type="scientific">Russula earlei</name>
    <dbReference type="NCBI Taxonomy" id="71964"/>
    <lineage>
        <taxon>Eukaryota</taxon>
        <taxon>Fungi</taxon>
        <taxon>Dikarya</taxon>
        <taxon>Basidiomycota</taxon>
        <taxon>Agaricomycotina</taxon>
        <taxon>Agaricomycetes</taxon>
        <taxon>Russulales</taxon>
        <taxon>Russulaceae</taxon>
        <taxon>Russula</taxon>
    </lineage>
</organism>
<sequence>MAENSTLDSLTGDSQNFMPLGGRFIVDCGWPQNSFFTWVHHRPHQLAATDRHVPAQPPETTPRRLVSSGLTPSTYLDFLSYACLSFRPFLSLGSSLVYKKHISNTGSDPLVPFFVCARADLTERMHANVVSFVPAGFQVTRMFLQSGILALDWPHCPISQASLHSDTAWPGRGDDAAPFPPTPVSAASGGNDDVTVTAATSTRWP</sequence>
<accession>A0ACC0TR63</accession>
<protein>
    <submittedName>
        <fullName evidence="1">Uncharacterized protein</fullName>
    </submittedName>
</protein>
<dbReference type="EMBL" id="JAGFNK010001460">
    <property type="protein sequence ID" value="KAI9431293.1"/>
    <property type="molecule type" value="Genomic_DNA"/>
</dbReference>
<reference evidence="1" key="1">
    <citation type="submission" date="2021-03" db="EMBL/GenBank/DDBJ databases">
        <title>Evolutionary priming and transition to the ectomycorrhizal habit in an iconic lineage of mushroom-forming fungi: is preadaptation a requirement?</title>
        <authorList>
            <consortium name="DOE Joint Genome Institute"/>
            <person name="Looney B.P."/>
            <person name="Miyauchi S."/>
            <person name="Morin E."/>
            <person name="Drula E."/>
            <person name="Courty P.E."/>
            <person name="Chicoki N."/>
            <person name="Fauchery L."/>
            <person name="Kohler A."/>
            <person name="Kuo A."/>
            <person name="LaButti K."/>
            <person name="Pangilinan J."/>
            <person name="Lipzen A."/>
            <person name="Riley R."/>
            <person name="Andreopoulos W."/>
            <person name="He G."/>
            <person name="Johnson J."/>
            <person name="Barry K.W."/>
            <person name="Grigoriev I.V."/>
            <person name="Nagy L."/>
            <person name="Hibbett D."/>
            <person name="Henrissat B."/>
            <person name="Matheny P.B."/>
            <person name="Labbe J."/>
            <person name="Martin A.F."/>
        </authorList>
    </citation>
    <scope>NUCLEOTIDE SEQUENCE</scope>
    <source>
        <strain evidence="1">BPL698</strain>
    </source>
</reference>
<name>A0ACC0TR63_9AGAM</name>
<evidence type="ECO:0000313" key="2">
    <source>
        <dbReference type="Proteomes" id="UP001207468"/>
    </source>
</evidence>
<comment type="caution">
    <text evidence="1">The sequence shown here is derived from an EMBL/GenBank/DDBJ whole genome shotgun (WGS) entry which is preliminary data.</text>
</comment>
<evidence type="ECO:0000313" key="1">
    <source>
        <dbReference type="EMBL" id="KAI9431293.1"/>
    </source>
</evidence>
<dbReference type="Proteomes" id="UP001207468">
    <property type="component" value="Unassembled WGS sequence"/>
</dbReference>
<gene>
    <name evidence="1" type="ORF">F5148DRAFT_169178</name>
</gene>